<sequence>MSEDIFKKFEGQLGKEWGCSCGSSFESDWVEVVSQTKKSLLARYTCQICGREQMFAVSITADLGLTDTPTIEIPRGVMSSDDVLDIRSEVEGASFSQIRNMGKRTAKTHAPTPKITRR</sequence>
<reference evidence="2 3" key="1">
    <citation type="journal article" date="2016" name="Nat. Commun.">
        <title>Thousands of microbial genomes shed light on interconnected biogeochemical processes in an aquifer system.</title>
        <authorList>
            <person name="Anantharaman K."/>
            <person name="Brown C.T."/>
            <person name="Hug L.A."/>
            <person name="Sharon I."/>
            <person name="Castelle C.J."/>
            <person name="Probst A.J."/>
            <person name="Thomas B.C."/>
            <person name="Singh A."/>
            <person name="Wilkins M.J."/>
            <person name="Karaoz U."/>
            <person name="Brodie E.L."/>
            <person name="Williams K.H."/>
            <person name="Hubbard S.S."/>
            <person name="Banfield J.F."/>
        </authorList>
    </citation>
    <scope>NUCLEOTIDE SEQUENCE [LARGE SCALE GENOMIC DNA]</scope>
</reference>
<accession>A0A1G1WHR2</accession>
<comment type="caution">
    <text evidence="2">The sequence shown here is derived from an EMBL/GenBank/DDBJ whole genome shotgun (WGS) entry which is preliminary data.</text>
</comment>
<organism evidence="2 3">
    <name type="scientific">Candidatus Woykebacteria bacterium RBG_19FT_COMBO_43_10</name>
    <dbReference type="NCBI Taxonomy" id="1802598"/>
    <lineage>
        <taxon>Bacteria</taxon>
        <taxon>Candidatus Woykeibacteriota</taxon>
    </lineage>
</organism>
<evidence type="ECO:0000256" key="1">
    <source>
        <dbReference type="SAM" id="MobiDB-lite"/>
    </source>
</evidence>
<protein>
    <submittedName>
        <fullName evidence="2">Uncharacterized protein</fullName>
    </submittedName>
</protein>
<gene>
    <name evidence="2" type="ORF">A2Z42_00150</name>
</gene>
<dbReference type="AlphaFoldDB" id="A0A1G1WHR2"/>
<dbReference type="EMBL" id="MHCU01000043">
    <property type="protein sequence ID" value="OGY27259.1"/>
    <property type="molecule type" value="Genomic_DNA"/>
</dbReference>
<evidence type="ECO:0000313" key="2">
    <source>
        <dbReference type="EMBL" id="OGY27259.1"/>
    </source>
</evidence>
<feature type="region of interest" description="Disordered" evidence="1">
    <location>
        <begin position="97"/>
        <end position="118"/>
    </location>
</feature>
<evidence type="ECO:0000313" key="3">
    <source>
        <dbReference type="Proteomes" id="UP000176645"/>
    </source>
</evidence>
<proteinExistence type="predicted"/>
<dbReference type="Proteomes" id="UP000176645">
    <property type="component" value="Unassembled WGS sequence"/>
</dbReference>
<name>A0A1G1WHR2_9BACT</name>